<dbReference type="InterPro" id="IPR013320">
    <property type="entry name" value="ConA-like_dom_sf"/>
</dbReference>
<evidence type="ECO:0000259" key="4">
    <source>
        <dbReference type="PROSITE" id="PS51304"/>
    </source>
</evidence>
<accession>A0ABM1YBF1</accession>
<dbReference type="RefSeq" id="XP_019539017.3">
    <property type="nucleotide sequence ID" value="XM_019683472.3"/>
</dbReference>
<dbReference type="CDD" id="cd00070">
    <property type="entry name" value="GLECT"/>
    <property type="match status" value="1"/>
</dbReference>
<dbReference type="GeneID" id="109409956"/>
<protein>
    <recommendedName>
        <fullName evidence="2">Galectin</fullName>
    </recommendedName>
</protein>
<dbReference type="InterPro" id="IPR044156">
    <property type="entry name" value="Galectin-like"/>
</dbReference>
<dbReference type="InterPro" id="IPR001079">
    <property type="entry name" value="Galectin_CRD"/>
</dbReference>
<sequence length="284" mass="31784">MPHQITSPVLPFMRRLPSEMQPGCRIRIRGLVSRPAGDCRIHLQSGDRFDPMDDVPLHLNLLPATREVLRNSYAAGQWGQEERAANSPINFDEDFDLVIGADSGGYTIEINSHQFTSFNHRLPVQTVRFLFITGGCVIRAVMFENWNTIAAAEAAPPLINVHPSAPVLNPAPSSPPIPVPFQIPSWPHGNFQHFGMPAAAPMYHHQPHAQHPVFNPAMLLQHPLIMTFPNEMQKNLENGPSVQYKLMVTVLWKICCILFKVLKFILVAVLGGIGMYIVSKRLRL</sequence>
<dbReference type="EnsemblMetazoa" id="AALFPA23_007591.R10116">
    <property type="protein sequence ID" value="AALFPA23_007591.P10116"/>
    <property type="gene ID" value="AALFPA23_007591"/>
</dbReference>
<dbReference type="PANTHER" id="PTHR11346:SF176">
    <property type="entry name" value="32 KDA BETA-GALACTOSIDE-BINDING LECTIN LEC-3"/>
    <property type="match status" value="1"/>
</dbReference>
<proteinExistence type="predicted"/>
<dbReference type="PANTHER" id="PTHR11346">
    <property type="entry name" value="GALECTIN"/>
    <property type="match status" value="1"/>
</dbReference>
<keyword evidence="6" id="KW-1185">Reference proteome</keyword>
<dbReference type="Pfam" id="PF00337">
    <property type="entry name" value="Gal-bind_lectin"/>
    <property type="match status" value="1"/>
</dbReference>
<evidence type="ECO:0000313" key="5">
    <source>
        <dbReference type="EnsemblMetazoa" id="AALFPA23_007591.P10116"/>
    </source>
</evidence>
<dbReference type="Proteomes" id="UP000069940">
    <property type="component" value="Unassembled WGS sequence"/>
</dbReference>
<feature type="domain" description="Galectin" evidence="4">
    <location>
        <begin position="12"/>
        <end position="144"/>
    </location>
</feature>
<evidence type="ECO:0000256" key="2">
    <source>
        <dbReference type="RuleBase" id="RU102079"/>
    </source>
</evidence>
<evidence type="ECO:0000313" key="6">
    <source>
        <dbReference type="Proteomes" id="UP000069940"/>
    </source>
</evidence>
<dbReference type="Gene3D" id="2.60.120.200">
    <property type="match status" value="1"/>
</dbReference>
<dbReference type="SMART" id="SM00276">
    <property type="entry name" value="GLECT"/>
    <property type="match status" value="1"/>
</dbReference>
<keyword evidence="1 2" id="KW-0430">Lectin</keyword>
<dbReference type="SUPFAM" id="SSF49899">
    <property type="entry name" value="Concanavalin A-like lectins/glucanases"/>
    <property type="match status" value="1"/>
</dbReference>
<evidence type="ECO:0000256" key="1">
    <source>
        <dbReference type="ARBA" id="ARBA00022734"/>
    </source>
</evidence>
<evidence type="ECO:0000256" key="3">
    <source>
        <dbReference type="SAM" id="Phobius"/>
    </source>
</evidence>
<name>A0ABM1YBF1_AEDAL</name>
<feature type="transmembrane region" description="Helical" evidence="3">
    <location>
        <begin position="257"/>
        <end position="278"/>
    </location>
</feature>
<organism evidence="5 6">
    <name type="scientific">Aedes albopictus</name>
    <name type="common">Asian tiger mosquito</name>
    <name type="synonym">Stegomyia albopicta</name>
    <dbReference type="NCBI Taxonomy" id="7160"/>
    <lineage>
        <taxon>Eukaryota</taxon>
        <taxon>Metazoa</taxon>
        <taxon>Ecdysozoa</taxon>
        <taxon>Arthropoda</taxon>
        <taxon>Hexapoda</taxon>
        <taxon>Insecta</taxon>
        <taxon>Pterygota</taxon>
        <taxon>Neoptera</taxon>
        <taxon>Endopterygota</taxon>
        <taxon>Diptera</taxon>
        <taxon>Nematocera</taxon>
        <taxon>Culicoidea</taxon>
        <taxon>Culicidae</taxon>
        <taxon>Culicinae</taxon>
        <taxon>Aedini</taxon>
        <taxon>Aedes</taxon>
        <taxon>Stegomyia</taxon>
    </lineage>
</organism>
<keyword evidence="3" id="KW-0812">Transmembrane</keyword>
<keyword evidence="3" id="KW-1133">Transmembrane helix</keyword>
<reference evidence="5" key="2">
    <citation type="submission" date="2025-05" db="UniProtKB">
        <authorList>
            <consortium name="EnsemblMetazoa"/>
        </authorList>
    </citation>
    <scope>IDENTIFICATION</scope>
    <source>
        <strain evidence="5">Foshan</strain>
    </source>
</reference>
<dbReference type="PROSITE" id="PS51304">
    <property type="entry name" value="GALECTIN"/>
    <property type="match status" value="1"/>
</dbReference>
<dbReference type="SMART" id="SM00908">
    <property type="entry name" value="Gal-bind_lectin"/>
    <property type="match status" value="1"/>
</dbReference>
<reference evidence="6" key="1">
    <citation type="journal article" date="2015" name="Proc. Natl. Acad. Sci. U.S.A.">
        <title>Genome sequence of the Asian Tiger mosquito, Aedes albopictus, reveals insights into its biology, genetics, and evolution.</title>
        <authorList>
            <person name="Chen X.G."/>
            <person name="Jiang X."/>
            <person name="Gu J."/>
            <person name="Xu M."/>
            <person name="Wu Y."/>
            <person name="Deng Y."/>
            <person name="Zhang C."/>
            <person name="Bonizzoni M."/>
            <person name="Dermauw W."/>
            <person name="Vontas J."/>
            <person name="Armbruster P."/>
            <person name="Huang X."/>
            <person name="Yang Y."/>
            <person name="Zhang H."/>
            <person name="He W."/>
            <person name="Peng H."/>
            <person name="Liu Y."/>
            <person name="Wu K."/>
            <person name="Chen J."/>
            <person name="Lirakis M."/>
            <person name="Topalis P."/>
            <person name="Van Leeuwen T."/>
            <person name="Hall A.B."/>
            <person name="Jiang X."/>
            <person name="Thorpe C."/>
            <person name="Mueller R.L."/>
            <person name="Sun C."/>
            <person name="Waterhouse R.M."/>
            <person name="Yan G."/>
            <person name="Tu Z.J."/>
            <person name="Fang X."/>
            <person name="James A.A."/>
        </authorList>
    </citation>
    <scope>NUCLEOTIDE SEQUENCE [LARGE SCALE GENOMIC DNA]</scope>
    <source>
        <strain evidence="6">Foshan</strain>
    </source>
</reference>
<keyword evidence="3" id="KW-0472">Membrane</keyword>